<dbReference type="InterPro" id="IPR025645">
    <property type="entry name" value="DUF4349"/>
</dbReference>
<evidence type="ECO:0000313" key="5">
    <source>
        <dbReference type="EMBL" id="UUY50503.1"/>
    </source>
</evidence>
<feature type="chain" id="PRO_5047429865" evidence="3">
    <location>
        <begin position="24"/>
        <end position="334"/>
    </location>
</feature>
<dbReference type="EMBL" id="CP102514">
    <property type="protein sequence ID" value="UUY50503.1"/>
    <property type="molecule type" value="Genomic_DNA"/>
</dbReference>
<keyword evidence="3" id="KW-0732">Signal</keyword>
<organism evidence="5 6">
    <name type="scientific">Streptomyces yangpuensis</name>
    <dbReference type="NCBI Taxonomy" id="1648182"/>
    <lineage>
        <taxon>Bacteria</taxon>
        <taxon>Bacillati</taxon>
        <taxon>Actinomycetota</taxon>
        <taxon>Actinomycetes</taxon>
        <taxon>Kitasatosporales</taxon>
        <taxon>Streptomycetaceae</taxon>
        <taxon>Streptomyces</taxon>
    </lineage>
</organism>
<evidence type="ECO:0000259" key="4">
    <source>
        <dbReference type="Pfam" id="PF14257"/>
    </source>
</evidence>
<keyword evidence="2" id="KW-0812">Transmembrane</keyword>
<evidence type="ECO:0000313" key="6">
    <source>
        <dbReference type="Proteomes" id="UP001057738"/>
    </source>
</evidence>
<keyword evidence="2" id="KW-1133">Transmembrane helix</keyword>
<dbReference type="PROSITE" id="PS51257">
    <property type="entry name" value="PROKAR_LIPOPROTEIN"/>
    <property type="match status" value="1"/>
</dbReference>
<sequence>MRSISRHRSRAALAALSLTGVLALTGCGADGQGSAGDKAAVAPPAADGKAREGAAGAAAAPAPAGSAGSAGSSAAKDGAPVAVRPNVIRTATLGIETTDVQKTLAAARTAADGAGGYVGNESTKRGENGRMTSTVTLRVPGERYDSVLAAMEGSGKLLHRKVDAQDVTEKVADIGSRVSSQQASVARVREMMGKASALSEVVMLEGELSRRQSDLESLLAQQTALKDQTSMGTITLEVSEPAPAEAEEKEKEKEPTFLGALSSGWEVFTKILRYLMVAVGALLPFLLTASVVALLVRAYRRWRPARPKTGLTPKRVAVPAQRAVAADTEADVQD</sequence>
<reference evidence="5" key="1">
    <citation type="submission" date="2022-08" db="EMBL/GenBank/DDBJ databases">
        <authorList>
            <person name="Tian L."/>
        </authorList>
    </citation>
    <scope>NUCLEOTIDE SEQUENCE</scope>
    <source>
        <strain evidence="5">CM253</strain>
    </source>
</reference>
<feature type="domain" description="DUF4349" evidence="4">
    <location>
        <begin position="86"/>
        <end position="297"/>
    </location>
</feature>
<dbReference type="Pfam" id="PF14257">
    <property type="entry name" value="DUF4349"/>
    <property type="match status" value="1"/>
</dbReference>
<gene>
    <name evidence="5" type="ORF">NRK68_26725</name>
</gene>
<keyword evidence="6" id="KW-1185">Reference proteome</keyword>
<keyword evidence="2" id="KW-0472">Membrane</keyword>
<feature type="signal peptide" evidence="3">
    <location>
        <begin position="1"/>
        <end position="23"/>
    </location>
</feature>
<protein>
    <submittedName>
        <fullName evidence="5">DUF4349 domain-containing protein</fullName>
    </submittedName>
</protein>
<feature type="region of interest" description="Disordered" evidence="1">
    <location>
        <begin position="52"/>
        <end position="78"/>
    </location>
</feature>
<name>A0ABY5Q3D8_9ACTN</name>
<accession>A0ABY5Q3D8</accession>
<dbReference type="Proteomes" id="UP001057738">
    <property type="component" value="Chromosome"/>
</dbReference>
<evidence type="ECO:0000256" key="2">
    <source>
        <dbReference type="SAM" id="Phobius"/>
    </source>
</evidence>
<dbReference type="RefSeq" id="WP_257856976.1">
    <property type="nucleotide sequence ID" value="NZ_CP102514.1"/>
</dbReference>
<feature type="transmembrane region" description="Helical" evidence="2">
    <location>
        <begin position="271"/>
        <end position="296"/>
    </location>
</feature>
<evidence type="ECO:0000256" key="1">
    <source>
        <dbReference type="SAM" id="MobiDB-lite"/>
    </source>
</evidence>
<evidence type="ECO:0000256" key="3">
    <source>
        <dbReference type="SAM" id="SignalP"/>
    </source>
</evidence>
<proteinExistence type="predicted"/>
<dbReference type="GeneID" id="95577118"/>